<evidence type="ECO:0000256" key="3">
    <source>
        <dbReference type="ARBA" id="ARBA00023163"/>
    </source>
</evidence>
<proteinExistence type="predicted"/>
<evidence type="ECO:0000259" key="5">
    <source>
        <dbReference type="PROSITE" id="PS50977"/>
    </source>
</evidence>
<protein>
    <submittedName>
        <fullName evidence="6">TetR/AcrR family transcriptional regulator</fullName>
    </submittedName>
</protein>
<comment type="caution">
    <text evidence="6">The sequence shown here is derived from an EMBL/GenBank/DDBJ whole genome shotgun (WGS) entry which is preliminary data.</text>
</comment>
<sequence length="215" mass="23406">MTCMTEELGLRARKKKQTAARIWRVAVDLCSERGFDHVSVAEIAEAAEVSKMTVFNYFGTKEGVIVSPMEEHVGDPARAVRERQPGESAVAAMRGQFLEQISGRDPSIGLSGDPRALKVRQLISETPPLAHRMVIFHMSSVQLLADALAEETGDMLLARVAASQLIGARNALIVENHQRTLVGDPLEEIAEDCAALAERVFGQVEKGLQGYPGKN</sequence>
<evidence type="ECO:0000256" key="4">
    <source>
        <dbReference type="PROSITE-ProRule" id="PRU00335"/>
    </source>
</evidence>
<feature type="domain" description="HTH tetR-type" evidence="5">
    <location>
        <begin position="16"/>
        <end position="76"/>
    </location>
</feature>
<dbReference type="Pfam" id="PF00440">
    <property type="entry name" value="TetR_N"/>
    <property type="match status" value="1"/>
</dbReference>
<name>A0ABP6MGD3_9ACTN</name>
<feature type="DNA-binding region" description="H-T-H motif" evidence="4">
    <location>
        <begin position="39"/>
        <end position="58"/>
    </location>
</feature>
<keyword evidence="2 4" id="KW-0238">DNA-binding</keyword>
<organism evidence="6 7">
    <name type="scientific">Streptomyces rectiviolaceus</name>
    <dbReference type="NCBI Taxonomy" id="332591"/>
    <lineage>
        <taxon>Bacteria</taxon>
        <taxon>Bacillati</taxon>
        <taxon>Actinomycetota</taxon>
        <taxon>Actinomycetes</taxon>
        <taxon>Kitasatosporales</taxon>
        <taxon>Streptomycetaceae</taxon>
        <taxon>Streptomyces</taxon>
    </lineage>
</organism>
<dbReference type="PANTHER" id="PTHR30055:SF234">
    <property type="entry name" value="HTH-TYPE TRANSCRIPTIONAL REGULATOR BETI"/>
    <property type="match status" value="1"/>
</dbReference>
<dbReference type="EMBL" id="BAAAUG010000066">
    <property type="protein sequence ID" value="GAA3112146.1"/>
    <property type="molecule type" value="Genomic_DNA"/>
</dbReference>
<dbReference type="Proteomes" id="UP001501637">
    <property type="component" value="Unassembled WGS sequence"/>
</dbReference>
<evidence type="ECO:0000313" key="7">
    <source>
        <dbReference type="Proteomes" id="UP001501637"/>
    </source>
</evidence>
<dbReference type="InterPro" id="IPR050109">
    <property type="entry name" value="HTH-type_TetR-like_transc_reg"/>
</dbReference>
<evidence type="ECO:0000313" key="6">
    <source>
        <dbReference type="EMBL" id="GAA3112146.1"/>
    </source>
</evidence>
<dbReference type="SUPFAM" id="SSF46689">
    <property type="entry name" value="Homeodomain-like"/>
    <property type="match status" value="1"/>
</dbReference>
<keyword evidence="3" id="KW-0804">Transcription</keyword>
<dbReference type="PANTHER" id="PTHR30055">
    <property type="entry name" value="HTH-TYPE TRANSCRIPTIONAL REGULATOR RUTR"/>
    <property type="match status" value="1"/>
</dbReference>
<gene>
    <name evidence="6" type="ORF">GCM10010449_38080</name>
</gene>
<reference evidence="7" key="1">
    <citation type="journal article" date="2019" name="Int. J. Syst. Evol. Microbiol.">
        <title>The Global Catalogue of Microorganisms (GCM) 10K type strain sequencing project: providing services to taxonomists for standard genome sequencing and annotation.</title>
        <authorList>
            <consortium name="The Broad Institute Genomics Platform"/>
            <consortium name="The Broad Institute Genome Sequencing Center for Infectious Disease"/>
            <person name="Wu L."/>
            <person name="Ma J."/>
        </authorList>
    </citation>
    <scope>NUCLEOTIDE SEQUENCE [LARGE SCALE GENOMIC DNA]</scope>
    <source>
        <strain evidence="7">JCM 9092</strain>
    </source>
</reference>
<dbReference type="InterPro" id="IPR001647">
    <property type="entry name" value="HTH_TetR"/>
</dbReference>
<dbReference type="PRINTS" id="PR00455">
    <property type="entry name" value="HTHTETR"/>
</dbReference>
<dbReference type="InterPro" id="IPR009057">
    <property type="entry name" value="Homeodomain-like_sf"/>
</dbReference>
<dbReference type="Gene3D" id="1.10.357.10">
    <property type="entry name" value="Tetracycline Repressor, domain 2"/>
    <property type="match status" value="1"/>
</dbReference>
<dbReference type="PROSITE" id="PS50977">
    <property type="entry name" value="HTH_TETR_2"/>
    <property type="match status" value="1"/>
</dbReference>
<evidence type="ECO:0000256" key="2">
    <source>
        <dbReference type="ARBA" id="ARBA00023125"/>
    </source>
</evidence>
<evidence type="ECO:0000256" key="1">
    <source>
        <dbReference type="ARBA" id="ARBA00023015"/>
    </source>
</evidence>
<accession>A0ABP6MGD3</accession>
<keyword evidence="1" id="KW-0805">Transcription regulation</keyword>
<dbReference type="Gene3D" id="1.10.10.60">
    <property type="entry name" value="Homeodomain-like"/>
    <property type="match status" value="1"/>
</dbReference>
<keyword evidence="7" id="KW-1185">Reference proteome</keyword>